<keyword evidence="2" id="KW-0732">Signal</keyword>
<dbReference type="RefSeq" id="WP_224197605.1">
    <property type="nucleotide sequence ID" value="NZ_JAIRAU010000059.1"/>
</dbReference>
<accession>A0ABS7U5V2</accession>
<keyword evidence="4" id="KW-1185">Reference proteome</keyword>
<comment type="caution">
    <text evidence="3">The sequence shown here is derived from an EMBL/GenBank/DDBJ whole genome shotgun (WGS) entry which is preliminary data.</text>
</comment>
<evidence type="ECO:0000313" key="3">
    <source>
        <dbReference type="EMBL" id="MBZ5715865.1"/>
    </source>
</evidence>
<protein>
    <recommendedName>
        <fullName evidence="5">Secreted protein</fullName>
    </recommendedName>
</protein>
<feature type="region of interest" description="Disordered" evidence="1">
    <location>
        <begin position="57"/>
        <end position="96"/>
    </location>
</feature>
<sequence length="96" mass="9708">MRFPLRLFLLALLGAATQCDAAVDPGMCHTGGGIGCPWCGENCRYGRDLDPDNVGPCAIGELPGLDGPTSSSSSEGADDGSDSSGEARGEAFVTGE</sequence>
<reference evidence="3" key="1">
    <citation type="submission" date="2021-08" db="EMBL/GenBank/DDBJ databases">
        <authorList>
            <person name="Stevens D.C."/>
        </authorList>
    </citation>
    <scope>NUCLEOTIDE SEQUENCE</scope>
    <source>
        <strain evidence="3">DSM 53165</strain>
    </source>
</reference>
<gene>
    <name evidence="3" type="ORF">K7C98_42110</name>
</gene>
<dbReference type="Proteomes" id="UP001139031">
    <property type="component" value="Unassembled WGS sequence"/>
</dbReference>
<evidence type="ECO:0008006" key="5">
    <source>
        <dbReference type="Google" id="ProtNLM"/>
    </source>
</evidence>
<evidence type="ECO:0000256" key="2">
    <source>
        <dbReference type="SAM" id="SignalP"/>
    </source>
</evidence>
<name>A0ABS7U5V2_9BACT</name>
<evidence type="ECO:0000256" key="1">
    <source>
        <dbReference type="SAM" id="MobiDB-lite"/>
    </source>
</evidence>
<evidence type="ECO:0000313" key="4">
    <source>
        <dbReference type="Proteomes" id="UP001139031"/>
    </source>
</evidence>
<proteinExistence type="predicted"/>
<feature type="signal peptide" evidence="2">
    <location>
        <begin position="1"/>
        <end position="21"/>
    </location>
</feature>
<organism evidence="3 4">
    <name type="scientific">Nannocystis pusilla</name>
    <dbReference type="NCBI Taxonomy" id="889268"/>
    <lineage>
        <taxon>Bacteria</taxon>
        <taxon>Pseudomonadati</taxon>
        <taxon>Myxococcota</taxon>
        <taxon>Polyangia</taxon>
        <taxon>Nannocystales</taxon>
        <taxon>Nannocystaceae</taxon>
        <taxon>Nannocystis</taxon>
    </lineage>
</organism>
<dbReference type="EMBL" id="JAIRAU010000059">
    <property type="protein sequence ID" value="MBZ5715865.1"/>
    <property type="molecule type" value="Genomic_DNA"/>
</dbReference>
<feature type="chain" id="PRO_5045797127" description="Secreted protein" evidence="2">
    <location>
        <begin position="22"/>
        <end position="96"/>
    </location>
</feature>